<dbReference type="EMBL" id="SEOQ01000132">
    <property type="protein sequence ID" value="TFY69603.1"/>
    <property type="molecule type" value="Genomic_DNA"/>
</dbReference>
<dbReference type="Gene3D" id="3.40.50.300">
    <property type="entry name" value="P-loop containing nucleotide triphosphate hydrolases"/>
    <property type="match status" value="1"/>
</dbReference>
<protein>
    <recommendedName>
        <fullName evidence="4">Zona occludens toxin N-terminal domain-containing protein</fullName>
    </recommendedName>
</protein>
<comment type="caution">
    <text evidence="2">The sequence shown here is derived from an EMBL/GenBank/DDBJ whole genome shotgun (WGS) entry which is preliminary data.</text>
</comment>
<dbReference type="Proteomes" id="UP000298327">
    <property type="component" value="Unassembled WGS sequence"/>
</dbReference>
<organism evidence="2 3">
    <name type="scientific">Dentipellis fragilis</name>
    <dbReference type="NCBI Taxonomy" id="205917"/>
    <lineage>
        <taxon>Eukaryota</taxon>
        <taxon>Fungi</taxon>
        <taxon>Dikarya</taxon>
        <taxon>Basidiomycota</taxon>
        <taxon>Agaricomycotina</taxon>
        <taxon>Agaricomycetes</taxon>
        <taxon>Russulales</taxon>
        <taxon>Hericiaceae</taxon>
        <taxon>Dentipellis</taxon>
    </lineage>
</organism>
<feature type="region of interest" description="Disordered" evidence="1">
    <location>
        <begin position="1"/>
        <end position="55"/>
    </location>
</feature>
<sequence>MPVTPHSPLKRAPAQDSSDSDSSDSDSSTSEAQSLDKTKPRAKPTPPESDVEEEISIISSVDERSEEFELLDDEVHDTLAHGGHELKTAPLVTREAYASHRLENDIVQYGVLGKILGRTSQGSCSVPQDSRLYVNTNAPLSTFICGVQGSGKSHTVSVLLENMFIRDYFPIGELVNPLSGLVLHFGETGSAARPCEAAFVGRSDLPGVKYAPSVVVYVSPSSLKRMTKLYESLGKSVRVRPLYFEDSELDAAAFLSLMAVSSSDSAPLYMHVLLSILRGLGDKFSTSAFLRELESKKANFNPGQLSSLQQRLDLLQTFMKPRGVESLGPRFKRARITIMDLSDPFIDSASACGIFEVVLRQFERADVGTGKVLLVDEAHKYLSQTKTATGLTKSLLTLIRQQRHMSMRVIISTQEPTVVPSVFIDLCSVVILHRFQSLAWWDQLSKHVSADLSVDGTFDMVTKLKTGQAIVIAPAGVGMVDEVASETGNIVAGSNEEASKPKRILAQFGRRYLLVKTRKRITMDGGTSLLAVPVEA</sequence>
<dbReference type="SUPFAM" id="SSF52540">
    <property type="entry name" value="P-loop containing nucleoside triphosphate hydrolases"/>
    <property type="match status" value="1"/>
</dbReference>
<keyword evidence="3" id="KW-1185">Reference proteome</keyword>
<dbReference type="STRING" id="205917.A0A4Y9Z6X5"/>
<dbReference type="InterPro" id="IPR027417">
    <property type="entry name" value="P-loop_NTPase"/>
</dbReference>
<evidence type="ECO:0000256" key="1">
    <source>
        <dbReference type="SAM" id="MobiDB-lite"/>
    </source>
</evidence>
<dbReference type="OrthoDB" id="2316594at2759"/>
<proteinExistence type="predicted"/>
<evidence type="ECO:0008006" key="4">
    <source>
        <dbReference type="Google" id="ProtNLM"/>
    </source>
</evidence>
<name>A0A4Y9Z6X5_9AGAM</name>
<gene>
    <name evidence="2" type="ORF">EVG20_g3065</name>
</gene>
<reference evidence="2 3" key="1">
    <citation type="submission" date="2019-02" db="EMBL/GenBank/DDBJ databases">
        <title>Genome sequencing of the rare red list fungi Dentipellis fragilis.</title>
        <authorList>
            <person name="Buettner E."/>
            <person name="Kellner H."/>
        </authorList>
    </citation>
    <scope>NUCLEOTIDE SEQUENCE [LARGE SCALE GENOMIC DNA]</scope>
    <source>
        <strain evidence="2 3">DSM 105465</strain>
    </source>
</reference>
<evidence type="ECO:0000313" key="2">
    <source>
        <dbReference type="EMBL" id="TFY69603.1"/>
    </source>
</evidence>
<evidence type="ECO:0000313" key="3">
    <source>
        <dbReference type="Proteomes" id="UP000298327"/>
    </source>
</evidence>
<accession>A0A4Y9Z6X5</accession>
<dbReference type="AlphaFoldDB" id="A0A4Y9Z6X5"/>